<feature type="transmembrane region" description="Helical" evidence="12">
    <location>
        <begin position="162"/>
        <end position="183"/>
    </location>
</feature>
<dbReference type="InterPro" id="IPR022813">
    <property type="entry name" value="SecD/SecF_arch_bac"/>
</dbReference>
<dbReference type="SUPFAM" id="SSF82866">
    <property type="entry name" value="Multidrug efflux transporter AcrB transmembrane domain"/>
    <property type="match status" value="1"/>
</dbReference>
<dbReference type="HAMAP" id="MF_01464_B">
    <property type="entry name" value="SecF_B"/>
    <property type="match status" value="1"/>
</dbReference>
<dbReference type="AlphaFoldDB" id="A0A1F4SPS3"/>
<dbReference type="InterPro" id="IPR022645">
    <property type="entry name" value="SecD/SecF_bac"/>
</dbReference>
<organism evidence="14 15">
    <name type="scientific">candidate division WOR-1 bacterium RIFOXYB2_FULL_37_13</name>
    <dbReference type="NCBI Taxonomy" id="1802579"/>
    <lineage>
        <taxon>Bacteria</taxon>
        <taxon>Bacillati</taxon>
        <taxon>Saganbacteria</taxon>
    </lineage>
</organism>
<dbReference type="FunFam" id="1.20.1640.10:FF:000024">
    <property type="entry name" value="Multifunctional fusion protein"/>
    <property type="match status" value="1"/>
</dbReference>
<dbReference type="GO" id="GO:0015450">
    <property type="term" value="F:protein-transporting ATPase activity"/>
    <property type="evidence" value="ECO:0007669"/>
    <property type="project" value="InterPro"/>
</dbReference>
<dbReference type="GO" id="GO:0065002">
    <property type="term" value="P:intracellular protein transmembrane transport"/>
    <property type="evidence" value="ECO:0007669"/>
    <property type="project" value="UniProtKB-UniRule"/>
</dbReference>
<evidence type="ECO:0000256" key="2">
    <source>
        <dbReference type="ARBA" id="ARBA00022448"/>
    </source>
</evidence>
<feature type="transmembrane region" description="Helical" evidence="12">
    <location>
        <begin position="267"/>
        <end position="293"/>
    </location>
</feature>
<feature type="transmembrane region" description="Helical" evidence="12">
    <location>
        <begin position="12"/>
        <end position="29"/>
    </location>
</feature>
<dbReference type="Pfam" id="PF07549">
    <property type="entry name" value="Sec_GG"/>
    <property type="match status" value="1"/>
</dbReference>
<name>A0A1F4SPS3_UNCSA</name>
<dbReference type="PANTHER" id="PTHR30081">
    <property type="entry name" value="PROTEIN-EXPORT MEMBRANE PROTEIN SEC"/>
    <property type="match status" value="1"/>
</dbReference>
<sequence>MNLNIIKKTKLWFTLSGMLIVLGICGLLFNSVTRGKPMNFGIDFTGGTMINVRFNSPNISAANPVKIADVRDVLHHYKLGEAVIQRSGERDVFIRTEPIETETRQQIIQELYQKYDGVDLLEADTIGPVIGAELRAQAFWALVLALIGILIYVSFRFEFVFATAAVVALAHDAIITTGIMAILWRSIDISFIAAILTILGYSINDTIVIFDRIRENSKKPAYRKLSFAQMVNESIWETMARSINTVLTVLVMVLAFLFFGGETLREFSLTLLIGFTAGAYSSIFIASPLVVMWSKKENP</sequence>
<feature type="domain" description="Protein export membrane protein SecD/SecF C-terminal" evidence="13">
    <location>
        <begin position="117"/>
        <end position="295"/>
    </location>
</feature>
<dbReference type="NCBIfam" id="TIGR00916">
    <property type="entry name" value="2A0604s01"/>
    <property type="match status" value="1"/>
</dbReference>
<dbReference type="STRING" id="1802579.A2310_01660"/>
<keyword evidence="3 12" id="KW-1003">Cell membrane</keyword>
<keyword evidence="8 12" id="KW-0472">Membrane</keyword>
<evidence type="ECO:0000256" key="12">
    <source>
        <dbReference type="HAMAP-Rule" id="MF_01464"/>
    </source>
</evidence>
<dbReference type="PANTHER" id="PTHR30081:SF8">
    <property type="entry name" value="PROTEIN TRANSLOCASE SUBUNIT SECF"/>
    <property type="match status" value="1"/>
</dbReference>
<keyword evidence="4 12" id="KW-0812">Transmembrane</keyword>
<dbReference type="GO" id="GO:0043952">
    <property type="term" value="P:protein transport by the Sec complex"/>
    <property type="evidence" value="ECO:0007669"/>
    <property type="project" value="UniProtKB-UniRule"/>
</dbReference>
<evidence type="ECO:0000256" key="7">
    <source>
        <dbReference type="ARBA" id="ARBA00023010"/>
    </source>
</evidence>
<evidence type="ECO:0000256" key="11">
    <source>
        <dbReference type="ARBA" id="ARBA00061053"/>
    </source>
</evidence>
<comment type="function">
    <text evidence="9 12">Part of the Sec protein translocase complex. Interacts with the SecYEG preprotein conducting channel. SecDF uses the proton motive force (PMF) to complete protein translocation after the ATP-dependent function of SecA.</text>
</comment>
<dbReference type="EMBL" id="MEUB01000029">
    <property type="protein sequence ID" value="OGC22357.1"/>
    <property type="molecule type" value="Genomic_DNA"/>
</dbReference>
<gene>
    <name evidence="12" type="primary">secF</name>
    <name evidence="14" type="ORF">A2310_01660</name>
</gene>
<keyword evidence="7 12" id="KW-0811">Translocation</keyword>
<dbReference type="GO" id="GO:0005886">
    <property type="term" value="C:plasma membrane"/>
    <property type="evidence" value="ECO:0007669"/>
    <property type="project" value="UniProtKB-SubCell"/>
</dbReference>
<dbReference type="InterPro" id="IPR055344">
    <property type="entry name" value="SecD_SecF_C_bact"/>
</dbReference>
<comment type="subunit">
    <text evidence="12">Forms a complex with SecD. Part of the essential Sec protein translocation apparatus which comprises SecA, SecYEG and auxiliary proteins SecDF. Other proteins may also be involved.</text>
</comment>
<evidence type="ECO:0000256" key="9">
    <source>
        <dbReference type="ARBA" id="ARBA00059018"/>
    </source>
</evidence>
<feature type="transmembrane region" description="Helical" evidence="12">
    <location>
        <begin position="243"/>
        <end position="261"/>
    </location>
</feature>
<keyword evidence="6 12" id="KW-1133">Transmembrane helix</keyword>
<evidence type="ECO:0000256" key="5">
    <source>
        <dbReference type="ARBA" id="ARBA00022927"/>
    </source>
</evidence>
<comment type="similarity">
    <text evidence="11">In the N-terminal section; belongs to the SecD/SecF family. SecD subfamily.</text>
</comment>
<evidence type="ECO:0000256" key="10">
    <source>
        <dbReference type="ARBA" id="ARBA00060856"/>
    </source>
</evidence>
<evidence type="ECO:0000256" key="3">
    <source>
        <dbReference type="ARBA" id="ARBA00022475"/>
    </source>
</evidence>
<comment type="similarity">
    <text evidence="12">Belongs to the SecD/SecF family. SecF subfamily.</text>
</comment>
<keyword evidence="2 12" id="KW-0813">Transport</keyword>
<dbReference type="NCBIfam" id="TIGR00966">
    <property type="entry name" value="transloc_SecF"/>
    <property type="match status" value="1"/>
</dbReference>
<dbReference type="Gene3D" id="1.20.1640.10">
    <property type="entry name" value="Multidrug efflux transporter AcrB transmembrane domain"/>
    <property type="match status" value="1"/>
</dbReference>
<reference evidence="14 15" key="1">
    <citation type="journal article" date="2016" name="Nat. Commun.">
        <title>Thousands of microbial genomes shed light on interconnected biogeochemical processes in an aquifer system.</title>
        <authorList>
            <person name="Anantharaman K."/>
            <person name="Brown C.T."/>
            <person name="Hug L.A."/>
            <person name="Sharon I."/>
            <person name="Castelle C.J."/>
            <person name="Probst A.J."/>
            <person name="Thomas B.C."/>
            <person name="Singh A."/>
            <person name="Wilkins M.J."/>
            <person name="Karaoz U."/>
            <person name="Brodie E.L."/>
            <person name="Williams K.H."/>
            <person name="Hubbard S.S."/>
            <person name="Banfield J.F."/>
        </authorList>
    </citation>
    <scope>NUCLEOTIDE SEQUENCE [LARGE SCALE GENOMIC DNA]</scope>
</reference>
<dbReference type="InterPro" id="IPR022646">
    <property type="entry name" value="SecD/SecF_CS"/>
</dbReference>
<feature type="transmembrane region" description="Helical" evidence="12">
    <location>
        <begin position="138"/>
        <end position="155"/>
    </location>
</feature>
<comment type="similarity">
    <text evidence="10">In the C-terminal section; belongs to the SecD/SecF family. SecF subfamily.</text>
</comment>
<accession>A0A1F4SPS3</accession>
<comment type="caution">
    <text evidence="14">The sequence shown here is derived from an EMBL/GenBank/DDBJ whole genome shotgun (WGS) entry which is preliminary data.</text>
</comment>
<evidence type="ECO:0000256" key="1">
    <source>
        <dbReference type="ARBA" id="ARBA00004651"/>
    </source>
</evidence>
<feature type="transmembrane region" description="Helical" evidence="12">
    <location>
        <begin position="189"/>
        <end position="210"/>
    </location>
</feature>
<dbReference type="GO" id="GO:0006605">
    <property type="term" value="P:protein targeting"/>
    <property type="evidence" value="ECO:0007669"/>
    <property type="project" value="UniProtKB-UniRule"/>
</dbReference>
<evidence type="ECO:0000256" key="8">
    <source>
        <dbReference type="ARBA" id="ARBA00023136"/>
    </source>
</evidence>
<evidence type="ECO:0000256" key="6">
    <source>
        <dbReference type="ARBA" id="ARBA00022989"/>
    </source>
</evidence>
<evidence type="ECO:0000313" key="14">
    <source>
        <dbReference type="EMBL" id="OGC22357.1"/>
    </source>
</evidence>
<proteinExistence type="inferred from homology"/>
<evidence type="ECO:0000313" key="15">
    <source>
        <dbReference type="Proteomes" id="UP000178417"/>
    </source>
</evidence>
<protein>
    <recommendedName>
        <fullName evidence="12">Protein-export membrane protein SecF</fullName>
    </recommendedName>
</protein>
<evidence type="ECO:0000256" key="4">
    <source>
        <dbReference type="ARBA" id="ARBA00022692"/>
    </source>
</evidence>
<dbReference type="Pfam" id="PF02355">
    <property type="entry name" value="SecD_SecF_C"/>
    <property type="match status" value="1"/>
</dbReference>
<dbReference type="InterPro" id="IPR048634">
    <property type="entry name" value="SecD_SecF_C"/>
</dbReference>
<dbReference type="Proteomes" id="UP000178417">
    <property type="component" value="Unassembled WGS sequence"/>
</dbReference>
<evidence type="ECO:0000259" key="13">
    <source>
        <dbReference type="Pfam" id="PF02355"/>
    </source>
</evidence>
<comment type="subcellular location">
    <subcellularLocation>
        <location evidence="1 12">Cell membrane</location>
        <topology evidence="1 12">Multi-pass membrane protein</topology>
    </subcellularLocation>
</comment>
<keyword evidence="5 12" id="KW-0653">Protein transport</keyword>
<dbReference type="PRINTS" id="PR01755">
    <property type="entry name" value="SECFTRNLCASE"/>
</dbReference>
<dbReference type="InterPro" id="IPR005665">
    <property type="entry name" value="SecF_bac"/>
</dbReference>